<reference evidence="3" key="2">
    <citation type="submission" date="2017-10" db="EMBL/GenBank/DDBJ databases">
        <title>Ladona fulva Genome sequencing and assembly.</title>
        <authorList>
            <person name="Murali S."/>
            <person name="Richards S."/>
            <person name="Bandaranaike D."/>
            <person name="Bellair M."/>
            <person name="Blankenburg K."/>
            <person name="Chao H."/>
            <person name="Dinh H."/>
            <person name="Doddapaneni H."/>
            <person name="Dugan-Rocha S."/>
            <person name="Elkadiri S."/>
            <person name="Gnanaolivu R."/>
            <person name="Hernandez B."/>
            <person name="Skinner E."/>
            <person name="Javaid M."/>
            <person name="Lee S."/>
            <person name="Li M."/>
            <person name="Ming W."/>
            <person name="Munidasa M."/>
            <person name="Muniz J."/>
            <person name="Nguyen L."/>
            <person name="Hughes D."/>
            <person name="Osuji N."/>
            <person name="Pu L.-L."/>
            <person name="Puazo M."/>
            <person name="Qu C."/>
            <person name="Quiroz J."/>
            <person name="Raj R."/>
            <person name="Weissenberger G."/>
            <person name="Xin Y."/>
            <person name="Zou X."/>
            <person name="Han Y."/>
            <person name="Worley K."/>
            <person name="Muzny D."/>
            <person name="Gibbs R."/>
        </authorList>
    </citation>
    <scope>NUCLEOTIDE SEQUENCE</scope>
    <source>
        <strain evidence="3">Sampled in the wild</strain>
    </source>
</reference>
<sequence>MENCRAAYFQAIRYWDVGSADECRELCLSSISSGASPPFRCRSYDWGSAGERVCRLSHLSAATATHVPSAYIPVPEVSTWELSACYNVSVECGARGMVARVAADRLFGGKIYSRGNPKSCAKDVTAVMRFSLELLYDDVECGVRRGEAQLGESLSTARSGRKFGKDTHSRKARSAGLGLGMVGRYTTDIVIQHHDFIVTSADLGLAVTCQYDLTNKTVSNEVDLRVRGGAPDDFEPPYAPVITEEVVVNSPEVAMMIVKRGEEDWGKIEGSAASAKVGDPLSLRFEIPGDSPFEIFVRHLVAMDGGDGGQIVLVDEEGCPTDQFIMGPLRKSANSPKVLIADFDAFKFPTSEVVQFRALVTPCMPSCEPVRCQRFNDPQTLGVPDDDLRNGAFINSYGRKRRRRAVENALNERSVDESAEKYTAEQAQIGFQEVFEEEVEEAMQDGLTDAFHLAIHSIFGKRRKRAAEESYKREENLLLVQSIRISDKFGPERHESTEVGAEVASCIDPKGLAFGSAAFVIAQIAIMIIWAFIRRSKDKKEEQKMNMQAPPREVLFHGEAVWGMKRQRF</sequence>
<dbReference type="AlphaFoldDB" id="A0A8K0PCR8"/>
<dbReference type="PANTHER" id="PTHR47327">
    <property type="entry name" value="FI18240P1-RELATED"/>
    <property type="match status" value="1"/>
</dbReference>
<reference evidence="3" key="1">
    <citation type="submission" date="2013-04" db="EMBL/GenBank/DDBJ databases">
        <authorList>
            <person name="Qu J."/>
            <person name="Murali S.C."/>
            <person name="Bandaranaike D."/>
            <person name="Bellair M."/>
            <person name="Blankenburg K."/>
            <person name="Chao H."/>
            <person name="Dinh H."/>
            <person name="Doddapaneni H."/>
            <person name="Downs B."/>
            <person name="Dugan-Rocha S."/>
            <person name="Elkadiri S."/>
            <person name="Gnanaolivu R.D."/>
            <person name="Hernandez B."/>
            <person name="Javaid M."/>
            <person name="Jayaseelan J.C."/>
            <person name="Lee S."/>
            <person name="Li M."/>
            <person name="Ming W."/>
            <person name="Munidasa M."/>
            <person name="Muniz J."/>
            <person name="Nguyen L."/>
            <person name="Ongeri F."/>
            <person name="Osuji N."/>
            <person name="Pu L.-L."/>
            <person name="Puazo M."/>
            <person name="Qu C."/>
            <person name="Quiroz J."/>
            <person name="Raj R."/>
            <person name="Weissenberger G."/>
            <person name="Xin Y."/>
            <person name="Zou X."/>
            <person name="Han Y."/>
            <person name="Richards S."/>
            <person name="Worley K."/>
            <person name="Muzny D."/>
            <person name="Gibbs R."/>
        </authorList>
    </citation>
    <scope>NUCLEOTIDE SEQUENCE</scope>
    <source>
        <strain evidence="3">Sampled in the wild</strain>
    </source>
</reference>
<dbReference type="Proteomes" id="UP000792457">
    <property type="component" value="Unassembled WGS sequence"/>
</dbReference>
<dbReference type="InterPro" id="IPR001507">
    <property type="entry name" value="ZP_dom"/>
</dbReference>
<feature type="transmembrane region" description="Helical" evidence="1">
    <location>
        <begin position="512"/>
        <end position="533"/>
    </location>
</feature>
<name>A0A8K0PCR8_LADFU</name>
<dbReference type="EMBL" id="KZ310746">
    <property type="protein sequence ID" value="KAG8240033.1"/>
    <property type="molecule type" value="Genomic_DNA"/>
</dbReference>
<dbReference type="PROSITE" id="PS51034">
    <property type="entry name" value="ZP_2"/>
    <property type="match status" value="1"/>
</dbReference>
<evidence type="ECO:0000313" key="3">
    <source>
        <dbReference type="EMBL" id="KAG8240033.1"/>
    </source>
</evidence>
<accession>A0A8K0PCR8</accession>
<protein>
    <recommendedName>
        <fullName evidence="2">ZP domain-containing protein</fullName>
    </recommendedName>
</protein>
<dbReference type="Pfam" id="PF00024">
    <property type="entry name" value="PAN_1"/>
    <property type="match status" value="1"/>
</dbReference>
<dbReference type="InterPro" id="IPR052774">
    <property type="entry name" value="Celegans_DevNeuronal_Protein"/>
</dbReference>
<evidence type="ECO:0000259" key="2">
    <source>
        <dbReference type="PROSITE" id="PS51034"/>
    </source>
</evidence>
<dbReference type="OrthoDB" id="5867217at2759"/>
<gene>
    <name evidence="3" type="ORF">J437_LFUL019595</name>
</gene>
<dbReference type="GO" id="GO:0009653">
    <property type="term" value="P:anatomical structure morphogenesis"/>
    <property type="evidence" value="ECO:0007669"/>
    <property type="project" value="TreeGrafter"/>
</dbReference>
<proteinExistence type="predicted"/>
<dbReference type="InterPro" id="IPR003609">
    <property type="entry name" value="Pan_app"/>
</dbReference>
<evidence type="ECO:0000313" key="4">
    <source>
        <dbReference type="Proteomes" id="UP000792457"/>
    </source>
</evidence>
<comment type="caution">
    <text evidence="3">The sequence shown here is derived from an EMBL/GenBank/DDBJ whole genome shotgun (WGS) entry which is preliminary data.</text>
</comment>
<feature type="domain" description="ZP" evidence="2">
    <location>
        <begin position="91"/>
        <end position="379"/>
    </location>
</feature>
<dbReference type="SMART" id="SM00241">
    <property type="entry name" value="ZP"/>
    <property type="match status" value="1"/>
</dbReference>
<evidence type="ECO:0000256" key="1">
    <source>
        <dbReference type="SAM" id="Phobius"/>
    </source>
</evidence>
<keyword evidence="4" id="KW-1185">Reference proteome</keyword>
<keyword evidence="1" id="KW-1133">Transmembrane helix</keyword>
<keyword evidence="1" id="KW-0812">Transmembrane</keyword>
<organism evidence="3 4">
    <name type="scientific">Ladona fulva</name>
    <name type="common">Scarce chaser dragonfly</name>
    <name type="synonym">Libellula fulva</name>
    <dbReference type="NCBI Taxonomy" id="123851"/>
    <lineage>
        <taxon>Eukaryota</taxon>
        <taxon>Metazoa</taxon>
        <taxon>Ecdysozoa</taxon>
        <taxon>Arthropoda</taxon>
        <taxon>Hexapoda</taxon>
        <taxon>Insecta</taxon>
        <taxon>Pterygota</taxon>
        <taxon>Palaeoptera</taxon>
        <taxon>Odonata</taxon>
        <taxon>Epiprocta</taxon>
        <taxon>Anisoptera</taxon>
        <taxon>Libelluloidea</taxon>
        <taxon>Libellulidae</taxon>
        <taxon>Ladona</taxon>
    </lineage>
</organism>
<dbReference type="PANTHER" id="PTHR47327:SF2">
    <property type="entry name" value="FI18240P1-RELATED"/>
    <property type="match status" value="1"/>
</dbReference>
<keyword evidence="1" id="KW-0472">Membrane</keyword>